<evidence type="ECO:0008006" key="4">
    <source>
        <dbReference type="Google" id="ProtNLM"/>
    </source>
</evidence>
<dbReference type="PANTHER" id="PTHR33979:SF2">
    <property type="entry name" value="PEPTIDASE M50B-LIKE-DOMAIN-CONTAINING PROTEIN"/>
    <property type="match status" value="1"/>
</dbReference>
<dbReference type="AlphaFoldDB" id="A0A9Q0NF76"/>
<keyword evidence="3" id="KW-1185">Reference proteome</keyword>
<evidence type="ECO:0000313" key="2">
    <source>
        <dbReference type="EMBL" id="KAJ6649172.1"/>
    </source>
</evidence>
<keyword evidence="1" id="KW-0472">Membrane</keyword>
<sequence>MSNDGNDRFWRTVSYHNVNFCCCNTAQIEAFIVIGVTVIITSLLWRSAILAPIKLVAVFLHEFSHASATWLTCGEVLKIEINEDFGGVTRSRGGVRWVTLSAGYTGSVIWGSFFILMTWDRLPTRIAAGVFIAACLITAIVLHIKQSKLCGMKCCFGLTMRFLILFVAAIPAGLWVLEEFVEMSIHPLRWVMLAIGTICTLHALYDCVHDVLCKSINNAAQGKSDAVMFAEEFCGTSRCWGLLWSLIALAAVAACLFGITVLSGKCV</sequence>
<dbReference type="OrthoDB" id="40823at2759"/>
<feature type="transmembrane region" description="Helical" evidence="1">
    <location>
        <begin position="242"/>
        <end position="262"/>
    </location>
</feature>
<organism evidence="2 3">
    <name type="scientific">Pseudolycoriella hygida</name>
    <dbReference type="NCBI Taxonomy" id="35572"/>
    <lineage>
        <taxon>Eukaryota</taxon>
        <taxon>Metazoa</taxon>
        <taxon>Ecdysozoa</taxon>
        <taxon>Arthropoda</taxon>
        <taxon>Hexapoda</taxon>
        <taxon>Insecta</taxon>
        <taxon>Pterygota</taxon>
        <taxon>Neoptera</taxon>
        <taxon>Endopterygota</taxon>
        <taxon>Diptera</taxon>
        <taxon>Nematocera</taxon>
        <taxon>Sciaroidea</taxon>
        <taxon>Sciaridae</taxon>
        <taxon>Pseudolycoriella</taxon>
    </lineage>
</organism>
<dbReference type="EMBL" id="WJQU01000001">
    <property type="protein sequence ID" value="KAJ6649172.1"/>
    <property type="molecule type" value="Genomic_DNA"/>
</dbReference>
<feature type="transmembrane region" description="Helical" evidence="1">
    <location>
        <begin position="125"/>
        <end position="144"/>
    </location>
</feature>
<proteinExistence type="predicted"/>
<dbReference type="InterPro" id="IPR049500">
    <property type="entry name" value="Peptidase_M50B-like"/>
</dbReference>
<dbReference type="Proteomes" id="UP001151699">
    <property type="component" value="Chromosome A"/>
</dbReference>
<gene>
    <name evidence="2" type="ORF">Bhyg_04405</name>
</gene>
<feature type="transmembrane region" description="Helical" evidence="1">
    <location>
        <begin position="26"/>
        <end position="45"/>
    </location>
</feature>
<evidence type="ECO:0000313" key="3">
    <source>
        <dbReference type="Proteomes" id="UP001151699"/>
    </source>
</evidence>
<feature type="transmembrane region" description="Helical" evidence="1">
    <location>
        <begin position="188"/>
        <end position="205"/>
    </location>
</feature>
<feature type="transmembrane region" description="Helical" evidence="1">
    <location>
        <begin position="97"/>
        <end position="119"/>
    </location>
</feature>
<reference evidence="2" key="1">
    <citation type="submission" date="2022-07" db="EMBL/GenBank/DDBJ databases">
        <authorList>
            <person name="Trinca V."/>
            <person name="Uliana J.V.C."/>
            <person name="Torres T.T."/>
            <person name="Ward R.J."/>
            <person name="Monesi N."/>
        </authorList>
    </citation>
    <scope>NUCLEOTIDE SEQUENCE</scope>
    <source>
        <strain evidence="2">HSMRA1968</strain>
        <tissue evidence="2">Whole embryos</tissue>
    </source>
</reference>
<name>A0A9Q0NF76_9DIPT</name>
<evidence type="ECO:0000256" key="1">
    <source>
        <dbReference type="SAM" id="Phobius"/>
    </source>
</evidence>
<feature type="transmembrane region" description="Helical" evidence="1">
    <location>
        <begin position="156"/>
        <end position="176"/>
    </location>
</feature>
<comment type="caution">
    <text evidence="2">The sequence shown here is derived from an EMBL/GenBank/DDBJ whole genome shotgun (WGS) entry which is preliminary data.</text>
</comment>
<dbReference type="Pfam" id="PF13398">
    <property type="entry name" value="Peptidase_M50B"/>
    <property type="match status" value="1"/>
</dbReference>
<dbReference type="PANTHER" id="PTHR33979">
    <property type="entry name" value="OS02G0221600 PROTEIN"/>
    <property type="match status" value="1"/>
</dbReference>
<keyword evidence="1" id="KW-1133">Transmembrane helix</keyword>
<keyword evidence="1" id="KW-0812">Transmembrane</keyword>
<accession>A0A9Q0NF76</accession>
<protein>
    <recommendedName>
        <fullName evidence="4">Peptidase M50B-like protein</fullName>
    </recommendedName>
</protein>